<dbReference type="GO" id="GO:0008270">
    <property type="term" value="F:zinc ion binding"/>
    <property type="evidence" value="ECO:0007669"/>
    <property type="project" value="InterPro"/>
</dbReference>
<dbReference type="eggNOG" id="ENOG502S6G9">
    <property type="taxonomic scope" value="Eukaryota"/>
</dbReference>
<protein>
    <submittedName>
        <fullName evidence="6">Zn(2)-Cys(6) zinc finger domain protein</fullName>
    </submittedName>
</protein>
<reference evidence="6 7" key="1">
    <citation type="submission" date="2014-02" db="EMBL/GenBank/DDBJ databases">
        <title>The genome sequence of the entomopathogenic fungus Metarhizium robertsii ARSEF 2575.</title>
        <authorList>
            <person name="Giuliano Garisto Donzelli B."/>
            <person name="Roe B.A."/>
            <person name="Macmil S.L."/>
            <person name="Krasnoff S.B."/>
            <person name="Gibson D.M."/>
        </authorList>
    </citation>
    <scope>NUCLEOTIDE SEQUENCE [LARGE SCALE GENOMIC DNA]</scope>
    <source>
        <strain evidence="6 7">ARSEF 2575</strain>
    </source>
</reference>
<feature type="compositionally biased region" description="Polar residues" evidence="5">
    <location>
        <begin position="729"/>
        <end position="741"/>
    </location>
</feature>
<keyword evidence="4" id="KW-0539">Nucleus</keyword>
<evidence type="ECO:0000256" key="1">
    <source>
        <dbReference type="ARBA" id="ARBA00004123"/>
    </source>
</evidence>
<comment type="caution">
    <text evidence="6">The sequence shown here is derived from an EMBL/GenBank/DDBJ whole genome shotgun (WGS) entry which is preliminary data.</text>
</comment>
<dbReference type="InterPro" id="IPR050987">
    <property type="entry name" value="AtrR-like"/>
</dbReference>
<sequence>MAFRPLRPATSRKRPSASRNTSSSDDARSPGAGPSRALAIQACLDCRRLKIKPCLPLLTPLRNQCDGNWPKCSTCTTKNRACGYVGREGQSRATAVKSRLESLEELLAALKTSSPEQLSTILNSIRDDDDAVGAIESLASQTVALNRQDEQYGLLLLANKLTCDLRLLLPEAPVMMRAVNSFFSCSGKLFHVFSETYILQCYRAIFDESQAPSELLKAKVCCLAAVAAVGAQYSPDTISKEVEVGLYNLARHFLEVTIEHEPLHAIKACALFAQYNIMNKEMVSLTYVETGLSMCHIYGINNRALRPDSIPSVEWRDLRNTWRTLIFFSSWLSSTLGYISGNAWSAEKRVLADLKFDDADNITEVVQTEMARICLLKAEILRMHLVFKDLTSLAVETIRGDLQSWYGELPESMRLGVTAHEDLPVGTKRSILHLHMLYLGAIMLLYRRVATQFLQSYAVGGLGGSLHLHPREAFVQQSAEAVLAASTSASIVKLLLDDDGVFKHCWLVIFQTYTACTILLHSVIQKQLHGFEPSRWQDDLERAEDCLSVLAFCGSQDRVAEQFHEQLETIYQTASAYVFSSESNGAFMETDDQSIPLRADNPFTPMDDVGEANYAYLLDIPPQANDSLVKLSFILLMMLGQPFGDRGAKEAAEVNLKEHWLADPSRYEYPQMAERVDWNIENRRMFQWDLSKLNIPPLEAMKVAGESSSSEGALDLGLSDSMSAGTFLGSSEPSGWTSAASLANPLRDNENMWGK</sequence>
<name>A0A0A1USL1_9HYPO</name>
<dbReference type="PANTHER" id="PTHR46910">
    <property type="entry name" value="TRANSCRIPTION FACTOR PDR1"/>
    <property type="match status" value="1"/>
</dbReference>
<dbReference type="GO" id="GO:0003677">
    <property type="term" value="F:DNA binding"/>
    <property type="evidence" value="ECO:0007669"/>
    <property type="project" value="UniProtKB-KW"/>
</dbReference>
<dbReference type="HOGENOM" id="CLU_013863_0_0_1"/>
<evidence type="ECO:0000256" key="2">
    <source>
        <dbReference type="ARBA" id="ARBA00022723"/>
    </source>
</evidence>
<dbReference type="GO" id="GO:0005634">
    <property type="term" value="C:nucleus"/>
    <property type="evidence" value="ECO:0007669"/>
    <property type="project" value="UniProtKB-SubCell"/>
</dbReference>
<dbReference type="AlphaFoldDB" id="A0A0A1USL1"/>
<dbReference type="CDD" id="cd00067">
    <property type="entry name" value="GAL4"/>
    <property type="match status" value="1"/>
</dbReference>
<feature type="region of interest" description="Disordered" evidence="5">
    <location>
        <begin position="1"/>
        <end position="34"/>
    </location>
</feature>
<accession>A0A0A1USL1</accession>
<feature type="region of interest" description="Disordered" evidence="5">
    <location>
        <begin position="729"/>
        <end position="755"/>
    </location>
</feature>
<keyword evidence="3" id="KW-0238">DNA-binding</keyword>
<dbReference type="EMBL" id="JELW01000021">
    <property type="protein sequence ID" value="EXU99039.1"/>
    <property type="molecule type" value="Genomic_DNA"/>
</dbReference>
<evidence type="ECO:0000256" key="4">
    <source>
        <dbReference type="ARBA" id="ARBA00023242"/>
    </source>
</evidence>
<dbReference type="InterPro" id="IPR001138">
    <property type="entry name" value="Zn2Cys6_DnaBD"/>
</dbReference>
<dbReference type="PANTHER" id="PTHR46910:SF3">
    <property type="entry name" value="HALOTOLERANCE PROTEIN 9-RELATED"/>
    <property type="match status" value="1"/>
</dbReference>
<keyword evidence="2" id="KW-0479">Metal-binding</keyword>
<evidence type="ECO:0000313" key="7">
    <source>
        <dbReference type="Proteomes" id="UP000030151"/>
    </source>
</evidence>
<dbReference type="GO" id="GO:0000981">
    <property type="term" value="F:DNA-binding transcription factor activity, RNA polymerase II-specific"/>
    <property type="evidence" value="ECO:0007669"/>
    <property type="project" value="InterPro"/>
</dbReference>
<evidence type="ECO:0000313" key="6">
    <source>
        <dbReference type="EMBL" id="EXU99039.1"/>
    </source>
</evidence>
<dbReference type="Proteomes" id="UP000030151">
    <property type="component" value="Unassembled WGS sequence"/>
</dbReference>
<gene>
    <name evidence="6" type="ORF">X797_007757</name>
</gene>
<dbReference type="OrthoDB" id="1919336at2759"/>
<dbReference type="Gene3D" id="4.10.240.10">
    <property type="entry name" value="Zn(2)-C6 fungal-type DNA-binding domain"/>
    <property type="match status" value="1"/>
</dbReference>
<comment type="subcellular location">
    <subcellularLocation>
        <location evidence="1">Nucleus</location>
    </subcellularLocation>
</comment>
<evidence type="ECO:0000256" key="5">
    <source>
        <dbReference type="SAM" id="MobiDB-lite"/>
    </source>
</evidence>
<organism evidence="6 7">
    <name type="scientific">Metarhizium robertsii</name>
    <dbReference type="NCBI Taxonomy" id="568076"/>
    <lineage>
        <taxon>Eukaryota</taxon>
        <taxon>Fungi</taxon>
        <taxon>Dikarya</taxon>
        <taxon>Ascomycota</taxon>
        <taxon>Pezizomycotina</taxon>
        <taxon>Sordariomycetes</taxon>
        <taxon>Hypocreomycetidae</taxon>
        <taxon>Hypocreales</taxon>
        <taxon>Clavicipitaceae</taxon>
        <taxon>Metarhizium</taxon>
    </lineage>
</organism>
<proteinExistence type="predicted"/>
<dbReference type="CDD" id="cd12148">
    <property type="entry name" value="fungal_TF_MHR"/>
    <property type="match status" value="1"/>
</dbReference>
<evidence type="ECO:0000256" key="3">
    <source>
        <dbReference type="ARBA" id="ARBA00023125"/>
    </source>
</evidence>
<dbReference type="InterPro" id="IPR036864">
    <property type="entry name" value="Zn2-C6_fun-type_DNA-bd_sf"/>
</dbReference>